<dbReference type="STRING" id="233100.SAMN05216526_0016"/>
<dbReference type="GO" id="GO:0015995">
    <property type="term" value="P:chlorophyll biosynthetic process"/>
    <property type="evidence" value="ECO:0007669"/>
    <property type="project" value="UniProtKB-UniRule"/>
</dbReference>
<protein>
    <recommendedName>
        <fullName evidence="4">Magnesium protoporphyrin IX methyltransferase</fullName>
        <ecNumber evidence="4">2.1.1.11</ecNumber>
    </recommendedName>
</protein>
<name>A0A1R3VLV6_9GAMM</name>
<dbReference type="AlphaFoldDB" id="A0A1R3VLV6"/>
<evidence type="ECO:0000259" key="5">
    <source>
        <dbReference type="Pfam" id="PF07109"/>
    </source>
</evidence>
<evidence type="ECO:0000256" key="4">
    <source>
        <dbReference type="NCBIfam" id="TIGR02021"/>
    </source>
</evidence>
<evidence type="ECO:0000313" key="7">
    <source>
        <dbReference type="Proteomes" id="UP000223759"/>
    </source>
</evidence>
<dbReference type="CDD" id="cd02440">
    <property type="entry name" value="AdoMet_MTases"/>
    <property type="match status" value="1"/>
</dbReference>
<dbReference type="PROSITE" id="PS51556">
    <property type="entry name" value="SAM_MT_MG_PIX"/>
    <property type="match status" value="1"/>
</dbReference>
<dbReference type="InterPro" id="IPR010251">
    <property type="entry name" value="Mg_prot_MeTrfase"/>
</dbReference>
<dbReference type="PANTHER" id="PTHR43464">
    <property type="entry name" value="METHYLTRANSFERASE"/>
    <property type="match status" value="1"/>
</dbReference>
<evidence type="ECO:0000313" key="6">
    <source>
        <dbReference type="EMBL" id="SIT65568.1"/>
    </source>
</evidence>
<sequence>MPSPSYQKRRGQLETYFDSTAADAWKKMTSDTPLGRIRATVRAGRARMRQTLLQWLPENLESSWVLDAGCGTGSMSLELARRGARVVAVDLAGNLVEIGREQAKAEGLDSLIDFRVGDYLDPSLGEFDYVVAMDSFIHYTPDDVLQVLATLAGRTHAAMLFTFAPRTPALALMYWMGKLFPRSDRSPSIEPVRESMLRELIGLEPTLGDWRAERTQRISQGFYTSQALELRNHHAKHPVC</sequence>
<evidence type="ECO:0000256" key="3">
    <source>
        <dbReference type="ARBA" id="ARBA00022691"/>
    </source>
</evidence>
<proteinExistence type="predicted"/>
<dbReference type="GO" id="GO:0032259">
    <property type="term" value="P:methylation"/>
    <property type="evidence" value="ECO:0007669"/>
    <property type="project" value="UniProtKB-KW"/>
</dbReference>
<evidence type="ECO:0000256" key="2">
    <source>
        <dbReference type="ARBA" id="ARBA00022679"/>
    </source>
</evidence>
<dbReference type="PANTHER" id="PTHR43464:SF19">
    <property type="entry name" value="UBIQUINONE BIOSYNTHESIS O-METHYLTRANSFERASE, MITOCHONDRIAL"/>
    <property type="match status" value="1"/>
</dbReference>
<keyword evidence="1 6" id="KW-0489">Methyltransferase</keyword>
<dbReference type="OrthoDB" id="9791837at2"/>
<dbReference type="Pfam" id="PF03602">
    <property type="entry name" value="Cons_hypoth95"/>
    <property type="match status" value="1"/>
</dbReference>
<dbReference type="SUPFAM" id="SSF53335">
    <property type="entry name" value="S-adenosyl-L-methionine-dependent methyltransferases"/>
    <property type="match status" value="1"/>
</dbReference>
<dbReference type="EC" id="2.1.1.11" evidence="4"/>
<dbReference type="Pfam" id="PF07109">
    <property type="entry name" value="Mg-por_mtran_C"/>
    <property type="match status" value="1"/>
</dbReference>
<feature type="domain" description="Magnesium-protoporphyrin IX methyltransferase C-terminal" evidence="5">
    <location>
        <begin position="132"/>
        <end position="231"/>
    </location>
</feature>
<dbReference type="EMBL" id="FTPK01000001">
    <property type="protein sequence ID" value="SIT65568.1"/>
    <property type="molecule type" value="Genomic_DNA"/>
</dbReference>
<keyword evidence="7" id="KW-1185">Reference proteome</keyword>
<keyword evidence="3" id="KW-0949">S-adenosyl-L-methionine</keyword>
<gene>
    <name evidence="6" type="ORF">SAMN05216526_0016</name>
</gene>
<organism evidence="6 7">
    <name type="scientific">Ectothiorhodosinus mongolicus</name>
    <dbReference type="NCBI Taxonomy" id="233100"/>
    <lineage>
        <taxon>Bacteria</taxon>
        <taxon>Pseudomonadati</taxon>
        <taxon>Pseudomonadota</taxon>
        <taxon>Gammaproteobacteria</taxon>
        <taxon>Chromatiales</taxon>
        <taxon>Ectothiorhodospiraceae</taxon>
        <taxon>Ectothiorhodosinus</taxon>
    </lineage>
</organism>
<dbReference type="Proteomes" id="UP000223759">
    <property type="component" value="Unassembled WGS sequence"/>
</dbReference>
<reference evidence="6 7" key="1">
    <citation type="submission" date="2017-01" db="EMBL/GenBank/DDBJ databases">
        <authorList>
            <person name="Mah S.A."/>
            <person name="Swanson W.J."/>
            <person name="Moy G.W."/>
            <person name="Vacquier V.D."/>
        </authorList>
    </citation>
    <scope>NUCLEOTIDE SEQUENCE [LARGE SCALE GENOMIC DNA]</scope>
    <source>
        <strain evidence="6 7">M9</strain>
    </source>
</reference>
<dbReference type="GO" id="GO:0046406">
    <property type="term" value="F:magnesium protoporphyrin IX methyltransferase activity"/>
    <property type="evidence" value="ECO:0007669"/>
    <property type="project" value="UniProtKB-UniRule"/>
</dbReference>
<dbReference type="InterPro" id="IPR010940">
    <property type="entry name" value="Mg_prot_MeTrfase_C"/>
</dbReference>
<dbReference type="RefSeq" id="WP_076753869.1">
    <property type="nucleotide sequence ID" value="NZ_CP023018.1"/>
</dbReference>
<keyword evidence="2 6" id="KW-0808">Transferase</keyword>
<evidence type="ECO:0000256" key="1">
    <source>
        <dbReference type="ARBA" id="ARBA00022603"/>
    </source>
</evidence>
<accession>A0A1R3VLV6</accession>
<dbReference type="NCBIfam" id="TIGR02021">
    <property type="entry name" value="BchM-ChlM"/>
    <property type="match status" value="1"/>
</dbReference>
<dbReference type="InterPro" id="IPR029063">
    <property type="entry name" value="SAM-dependent_MTases_sf"/>
</dbReference>
<dbReference type="Gene3D" id="3.40.50.150">
    <property type="entry name" value="Vaccinia Virus protein VP39"/>
    <property type="match status" value="1"/>
</dbReference>